<comment type="catalytic activity">
    <reaction evidence="7">
        <text>dTDP-beta-L-rhamnose + L-arginyl-[protein] = N(omega)-(alpha-L-rhamnosyl)-L-arginyl-[protein] + dTDP + H(+)</text>
        <dbReference type="Rhea" id="RHEA:66692"/>
        <dbReference type="Rhea" id="RHEA-COMP:10532"/>
        <dbReference type="Rhea" id="RHEA-COMP:17096"/>
        <dbReference type="ChEBI" id="CHEBI:15378"/>
        <dbReference type="ChEBI" id="CHEBI:29965"/>
        <dbReference type="ChEBI" id="CHEBI:57510"/>
        <dbReference type="ChEBI" id="CHEBI:58369"/>
        <dbReference type="ChEBI" id="CHEBI:167445"/>
    </reaction>
    <physiologicalReaction direction="left-to-right" evidence="7">
        <dbReference type="Rhea" id="RHEA:66693"/>
    </physiologicalReaction>
</comment>
<keyword evidence="1" id="KW-0328">Glycosyltransferase</keyword>
<proteinExistence type="inferred from homology"/>
<evidence type="ECO:0000256" key="1">
    <source>
        <dbReference type="ARBA" id="ARBA00022676"/>
    </source>
</evidence>
<evidence type="ECO:0000313" key="9">
    <source>
        <dbReference type="Proteomes" id="UP000262004"/>
    </source>
</evidence>
<sequence>MPEQPIDTLLISRKKIAIFCARIDNWGDIGVTWRVARYCAQEGHEVVWWIDDWQAAQSFVARISCPPTLTVRRWHRSAPTAEDRDQVSQVDAMIEAFACGFSDPWLAAFAARRPHPPRWIVLDHLVTEPWAGSVHGLSSPHPRLPLDAQWCIPGFEPRCGGLLREPDLLSRFAEWSDTEAAVFFTRLTPLSALSYRRVSLFCYADAPLSGLLATLAADPTPTLLFVPPGAPRQALAAAGIALDESPQAWPGTPHVWQPIPFLAPDDYDRLLTLCHLNWVRGEDSFVRAQWAARPFVWSPYRRADGAHVQFAEAFRTRFGGHWPLTDTETRITDAHDWRLALTEWEAWANHAAAWRETLLQLPELGQTVLGMISPTVR</sequence>
<evidence type="ECO:0000256" key="7">
    <source>
        <dbReference type="ARBA" id="ARBA00048472"/>
    </source>
</evidence>
<comment type="similarity">
    <text evidence="4">Belongs to the glycosyltransferase 104 family.</text>
</comment>
<dbReference type="Proteomes" id="UP000262004">
    <property type="component" value="Chromosome"/>
</dbReference>
<accession>A0A2Z6DWH8</accession>
<evidence type="ECO:0000256" key="2">
    <source>
        <dbReference type="ARBA" id="ARBA00022679"/>
    </source>
</evidence>
<dbReference type="EMBL" id="AP018558">
    <property type="protein sequence ID" value="BBD76689.1"/>
    <property type="molecule type" value="Genomic_DNA"/>
</dbReference>
<evidence type="ECO:0000313" key="8">
    <source>
        <dbReference type="EMBL" id="BBD76689.1"/>
    </source>
</evidence>
<organism evidence="8 9">
    <name type="scientific">Hydrogenophilus thermoluteolus</name>
    <name type="common">Pseudomonas hydrogenothermophila</name>
    <dbReference type="NCBI Taxonomy" id="297"/>
    <lineage>
        <taxon>Bacteria</taxon>
        <taxon>Pseudomonadati</taxon>
        <taxon>Pseudomonadota</taxon>
        <taxon>Hydrogenophilia</taxon>
        <taxon>Hydrogenophilales</taxon>
        <taxon>Hydrogenophilaceae</taxon>
        <taxon>Hydrogenophilus</taxon>
    </lineage>
</organism>
<reference evidence="8 9" key="1">
    <citation type="submission" date="2018-04" db="EMBL/GenBank/DDBJ databases">
        <title>Complete genome sequence of Hydrogenophilus thermoluteolus TH-1.</title>
        <authorList>
            <person name="Arai H."/>
        </authorList>
    </citation>
    <scope>NUCLEOTIDE SEQUENCE [LARGE SCALE GENOMIC DNA]</scope>
    <source>
        <strain evidence="8 9">TH-1</strain>
    </source>
</reference>
<dbReference type="AlphaFoldDB" id="A0A2Z6DWH8"/>
<dbReference type="InterPro" id="IPR016633">
    <property type="entry name" value="EarP"/>
</dbReference>
<name>A0A2Z6DWH8_HYDTE</name>
<dbReference type="OrthoDB" id="209085at2"/>
<dbReference type="KEGG" id="htl:HPTL_0421"/>
<evidence type="ECO:0000256" key="3">
    <source>
        <dbReference type="ARBA" id="ARBA00024303"/>
    </source>
</evidence>
<gene>
    <name evidence="8" type="ORF">HPTL_0421</name>
</gene>
<evidence type="ECO:0000256" key="6">
    <source>
        <dbReference type="ARBA" id="ARBA00030025"/>
    </source>
</evidence>
<dbReference type="GO" id="GO:0106361">
    <property type="term" value="F:protein-arginine rhamnosyltransferase activity"/>
    <property type="evidence" value="ECO:0007669"/>
    <property type="project" value="InterPro"/>
</dbReference>
<keyword evidence="9" id="KW-1185">Reference proteome</keyword>
<evidence type="ECO:0000256" key="5">
    <source>
        <dbReference type="ARBA" id="ARBA00024416"/>
    </source>
</evidence>
<keyword evidence="2" id="KW-0808">Transferase</keyword>
<protein>
    <recommendedName>
        <fullName evidence="5">Protein-arginine rhamnosyltransferase</fullName>
    </recommendedName>
    <alternativeName>
        <fullName evidence="6">EF-P arginine rhamnosyltransferase</fullName>
    </alternativeName>
</protein>
<evidence type="ECO:0000256" key="4">
    <source>
        <dbReference type="ARBA" id="ARBA00024346"/>
    </source>
</evidence>
<dbReference type="Pfam" id="PF10093">
    <property type="entry name" value="EarP"/>
    <property type="match status" value="1"/>
</dbReference>
<comment type="function">
    <text evidence="3">Protein-arginine rhamnosyltransferase that catalyzes the transfer of a single rhamnose to elongation factor P (EF-P) on 'Lys-32', a modification required for EF-P-dependent rescue of polyproline stalled ribosomes.</text>
</comment>